<dbReference type="Proteomes" id="UP000663864">
    <property type="component" value="Unassembled WGS sequence"/>
</dbReference>
<evidence type="ECO:0000313" key="11">
    <source>
        <dbReference type="Proteomes" id="UP000663889"/>
    </source>
</evidence>
<evidence type="ECO:0000313" key="9">
    <source>
        <dbReference type="EMBL" id="CAF3589139.1"/>
    </source>
</evidence>
<dbReference type="Pfam" id="PF00903">
    <property type="entry name" value="Glyoxalase"/>
    <property type="match status" value="1"/>
</dbReference>
<comment type="caution">
    <text evidence="5">The sequence shown here is derived from an EMBL/GenBank/DDBJ whole genome shotgun (WGS) entry which is preliminary data.</text>
</comment>
<keyword evidence="3" id="KW-0812">Transmembrane</keyword>
<dbReference type="Gene3D" id="3.10.180.10">
    <property type="entry name" value="2,3-Dihydroxybiphenyl 1,2-Dioxygenase, domain 1"/>
    <property type="match status" value="1"/>
</dbReference>
<protein>
    <recommendedName>
        <fullName evidence="4">VOC domain-containing protein</fullName>
    </recommendedName>
</protein>
<evidence type="ECO:0000256" key="1">
    <source>
        <dbReference type="ARBA" id="ARBA00022723"/>
    </source>
</evidence>
<evidence type="ECO:0000313" key="5">
    <source>
        <dbReference type="EMBL" id="CAF1009785.1"/>
    </source>
</evidence>
<dbReference type="GO" id="GO:0004462">
    <property type="term" value="F:lactoylglutathione lyase activity"/>
    <property type="evidence" value="ECO:0007669"/>
    <property type="project" value="InterPro"/>
</dbReference>
<evidence type="ECO:0000313" key="8">
    <source>
        <dbReference type="EMBL" id="CAF3577130.1"/>
    </source>
</evidence>
<name>A0A814HHP2_9BILA</name>
<dbReference type="Proteomes" id="UP000663836">
    <property type="component" value="Unassembled WGS sequence"/>
</dbReference>
<dbReference type="PROSITE" id="PS00934">
    <property type="entry name" value="GLYOXALASE_I_1"/>
    <property type="match status" value="1"/>
</dbReference>
<sequence>MMTLNLLKFDIISGLFGFVIGFLSLWILFKWRQCKEKQEKLNSMISTIKYSQSLHWNPLEERRGLGDLIVKVNHIAITVSDVGRSISFYVDILGFQQVRRPTFDRHGAWLTMGNIELHLIKGIPTVPNIDDIHVSHIAFETLDINKLVNKLRQLNIDVRQSLLIPNINKSKSKNKTLIYQYFFNDPDGYYLEVCNCHIITEYALNKDKTIYNIDYHEGISNKKIFTIIQAFSHWKEKTEKNTDQQFYNLLKQIPRANQIDENKFKNLVKRRSIHGDLMQLFTDEDIKEALLQTNNIVPLTIKILTRKIRQNNFFQPSSVIDNEQSNETQSSIIDTNHSN</sequence>
<dbReference type="EMBL" id="CAJNOU010000479">
    <property type="protein sequence ID" value="CAF1009785.1"/>
    <property type="molecule type" value="Genomic_DNA"/>
</dbReference>
<dbReference type="InterPro" id="IPR037523">
    <property type="entry name" value="VOC_core"/>
</dbReference>
<dbReference type="PANTHER" id="PTHR46142:SF3">
    <property type="entry name" value="F18B13.24 PROTEIN"/>
    <property type="match status" value="1"/>
</dbReference>
<accession>A0A814HHP2</accession>
<gene>
    <name evidence="9" type="ORF">FNK824_LOCUS2830</name>
    <name evidence="10" type="ORF">JBS370_LOCUS16286</name>
    <name evidence="8" type="ORF">OTI717_LOCUS5616</name>
    <name evidence="6" type="ORF">RFH988_LOCUS15918</name>
    <name evidence="5" type="ORF">SEV965_LOCUS11232</name>
    <name evidence="7" type="ORF">ZHD862_LOCUS29250</name>
</gene>
<dbReference type="Proteomes" id="UP000663874">
    <property type="component" value="Unassembled WGS sequence"/>
</dbReference>
<dbReference type="Proteomes" id="UP000663882">
    <property type="component" value="Unassembled WGS sequence"/>
</dbReference>
<dbReference type="EMBL" id="CAJOAX010000372">
    <property type="protein sequence ID" value="CAF3577130.1"/>
    <property type="molecule type" value="Genomic_DNA"/>
</dbReference>
<dbReference type="GO" id="GO:0046872">
    <property type="term" value="F:metal ion binding"/>
    <property type="evidence" value="ECO:0007669"/>
    <property type="project" value="UniProtKB-KW"/>
</dbReference>
<evidence type="ECO:0000259" key="4">
    <source>
        <dbReference type="PROSITE" id="PS51819"/>
    </source>
</evidence>
<keyword evidence="1" id="KW-0479">Metal-binding</keyword>
<dbReference type="Proteomes" id="UP000663889">
    <property type="component" value="Unassembled WGS sequence"/>
</dbReference>
<dbReference type="Proteomes" id="UP000663823">
    <property type="component" value="Unassembled WGS sequence"/>
</dbReference>
<proteinExistence type="predicted"/>
<dbReference type="PROSITE" id="PS51819">
    <property type="entry name" value="VOC"/>
    <property type="match status" value="1"/>
</dbReference>
<feature type="region of interest" description="Disordered" evidence="2">
    <location>
        <begin position="319"/>
        <end position="339"/>
    </location>
</feature>
<evidence type="ECO:0000313" key="7">
    <source>
        <dbReference type="EMBL" id="CAF1325698.1"/>
    </source>
</evidence>
<dbReference type="InterPro" id="IPR004360">
    <property type="entry name" value="Glyas_Fos-R_dOase_dom"/>
</dbReference>
<evidence type="ECO:0000313" key="6">
    <source>
        <dbReference type="EMBL" id="CAF1034982.1"/>
    </source>
</evidence>
<evidence type="ECO:0000256" key="2">
    <source>
        <dbReference type="SAM" id="MobiDB-lite"/>
    </source>
</evidence>
<dbReference type="InterPro" id="IPR029068">
    <property type="entry name" value="Glyas_Bleomycin-R_OHBP_Dase"/>
</dbReference>
<dbReference type="InterPro" id="IPR018146">
    <property type="entry name" value="Glyoxalase_1_CS"/>
</dbReference>
<organism evidence="5 11">
    <name type="scientific">Rotaria sordida</name>
    <dbReference type="NCBI Taxonomy" id="392033"/>
    <lineage>
        <taxon>Eukaryota</taxon>
        <taxon>Metazoa</taxon>
        <taxon>Spiralia</taxon>
        <taxon>Gnathifera</taxon>
        <taxon>Rotifera</taxon>
        <taxon>Eurotatoria</taxon>
        <taxon>Bdelloidea</taxon>
        <taxon>Philodinida</taxon>
        <taxon>Philodinidae</taxon>
        <taxon>Rotaria</taxon>
    </lineage>
</organism>
<dbReference type="OrthoDB" id="16820at2759"/>
<dbReference type="EMBL" id="CAJOBD010001625">
    <property type="protein sequence ID" value="CAF3818132.1"/>
    <property type="molecule type" value="Genomic_DNA"/>
</dbReference>
<reference evidence="5" key="1">
    <citation type="submission" date="2021-02" db="EMBL/GenBank/DDBJ databases">
        <authorList>
            <person name="Nowell W R."/>
        </authorList>
    </citation>
    <scope>NUCLEOTIDE SEQUENCE</scope>
</reference>
<dbReference type="EMBL" id="CAJNOT010002556">
    <property type="protein sequence ID" value="CAF1325698.1"/>
    <property type="molecule type" value="Genomic_DNA"/>
</dbReference>
<evidence type="ECO:0000256" key="3">
    <source>
        <dbReference type="SAM" id="Phobius"/>
    </source>
</evidence>
<feature type="domain" description="VOC" evidence="4">
    <location>
        <begin position="71"/>
        <end position="196"/>
    </location>
</feature>
<evidence type="ECO:0000313" key="10">
    <source>
        <dbReference type="EMBL" id="CAF3818132.1"/>
    </source>
</evidence>
<dbReference type="EMBL" id="CAJOBE010000178">
    <property type="protein sequence ID" value="CAF3589139.1"/>
    <property type="molecule type" value="Genomic_DNA"/>
</dbReference>
<dbReference type="EMBL" id="CAJNOO010000792">
    <property type="protein sequence ID" value="CAF1034982.1"/>
    <property type="molecule type" value="Genomic_DNA"/>
</dbReference>
<feature type="transmembrane region" description="Helical" evidence="3">
    <location>
        <begin position="6"/>
        <end position="29"/>
    </location>
</feature>
<dbReference type="AlphaFoldDB" id="A0A814HHP2"/>
<keyword evidence="3" id="KW-1133">Transmembrane helix</keyword>
<dbReference type="SUPFAM" id="SSF54593">
    <property type="entry name" value="Glyoxalase/Bleomycin resistance protein/Dihydroxybiphenyl dioxygenase"/>
    <property type="match status" value="1"/>
</dbReference>
<dbReference type="PANTHER" id="PTHR46142">
    <property type="match status" value="1"/>
</dbReference>
<keyword evidence="3" id="KW-0472">Membrane</keyword>